<keyword evidence="1" id="KW-0560">Oxidoreductase</keyword>
<dbReference type="GO" id="GO:0016491">
    <property type="term" value="F:oxidoreductase activity"/>
    <property type="evidence" value="ECO:0007669"/>
    <property type="project" value="UniProtKB-KW"/>
</dbReference>
<evidence type="ECO:0000313" key="4">
    <source>
        <dbReference type="EMBL" id="BCB86202.1"/>
    </source>
</evidence>
<dbReference type="InterPro" id="IPR002347">
    <property type="entry name" value="SDR_fam"/>
</dbReference>
<feature type="region of interest" description="Disordered" evidence="3">
    <location>
        <begin position="229"/>
        <end position="252"/>
    </location>
</feature>
<comment type="similarity">
    <text evidence="2">Belongs to the short-chain dehydrogenases/reductases (SDR) family.</text>
</comment>
<protein>
    <submittedName>
        <fullName evidence="4">Retinol dehydrogenase</fullName>
    </submittedName>
</protein>
<dbReference type="KEGG" id="psuu:Psuf_035150"/>
<reference evidence="4 5" key="2">
    <citation type="submission" date="2020-03" db="EMBL/GenBank/DDBJ databases">
        <authorList>
            <person name="Ichikawa N."/>
            <person name="Kimura A."/>
            <person name="Kitahashi Y."/>
            <person name="Uohara A."/>
        </authorList>
    </citation>
    <scope>NUCLEOTIDE SEQUENCE [LARGE SCALE GENOMIC DNA]</scope>
    <source>
        <strain evidence="4 5">NBRC 105367</strain>
    </source>
</reference>
<dbReference type="SUPFAM" id="SSF51735">
    <property type="entry name" value="NAD(P)-binding Rossmann-fold domains"/>
    <property type="match status" value="1"/>
</dbReference>
<dbReference type="PANTHER" id="PTHR43157:SF31">
    <property type="entry name" value="PHOSPHATIDYLINOSITOL-GLYCAN BIOSYNTHESIS CLASS F PROTEIN"/>
    <property type="match status" value="1"/>
</dbReference>
<accession>A0A6F8YJC1</accession>
<dbReference type="PRINTS" id="PR00080">
    <property type="entry name" value="SDRFAMILY"/>
</dbReference>
<dbReference type="Proteomes" id="UP000503011">
    <property type="component" value="Chromosome"/>
</dbReference>
<dbReference type="EMBL" id="AP022871">
    <property type="protein sequence ID" value="BCB86202.1"/>
    <property type="molecule type" value="Genomic_DNA"/>
</dbReference>
<reference evidence="4 5" key="1">
    <citation type="submission" date="2020-03" db="EMBL/GenBank/DDBJ databases">
        <title>Whole genome shotgun sequence of Phytohabitans suffuscus NBRC 105367.</title>
        <authorList>
            <person name="Komaki H."/>
            <person name="Tamura T."/>
        </authorList>
    </citation>
    <scope>NUCLEOTIDE SEQUENCE [LARGE SCALE GENOMIC DNA]</scope>
    <source>
        <strain evidence="4 5">NBRC 105367</strain>
    </source>
</reference>
<evidence type="ECO:0000256" key="2">
    <source>
        <dbReference type="RuleBase" id="RU000363"/>
    </source>
</evidence>
<proteinExistence type="inferred from homology"/>
<dbReference type="Gene3D" id="3.40.50.720">
    <property type="entry name" value="NAD(P)-binding Rossmann-like Domain"/>
    <property type="match status" value="1"/>
</dbReference>
<evidence type="ECO:0000256" key="3">
    <source>
        <dbReference type="SAM" id="MobiDB-lite"/>
    </source>
</evidence>
<dbReference type="AlphaFoldDB" id="A0A6F8YJC1"/>
<evidence type="ECO:0000313" key="5">
    <source>
        <dbReference type="Proteomes" id="UP000503011"/>
    </source>
</evidence>
<organism evidence="4 5">
    <name type="scientific">Phytohabitans suffuscus</name>
    <dbReference type="NCBI Taxonomy" id="624315"/>
    <lineage>
        <taxon>Bacteria</taxon>
        <taxon>Bacillati</taxon>
        <taxon>Actinomycetota</taxon>
        <taxon>Actinomycetes</taxon>
        <taxon>Micromonosporales</taxon>
        <taxon>Micromonosporaceae</taxon>
    </lineage>
</organism>
<feature type="compositionally biased region" description="Basic and acidic residues" evidence="3">
    <location>
        <begin position="229"/>
        <end position="239"/>
    </location>
</feature>
<dbReference type="InterPro" id="IPR036291">
    <property type="entry name" value="NAD(P)-bd_dom_sf"/>
</dbReference>
<gene>
    <name evidence="4" type="ORF">Psuf_035150</name>
</gene>
<keyword evidence="5" id="KW-1185">Reference proteome</keyword>
<dbReference type="Pfam" id="PF00106">
    <property type="entry name" value="adh_short"/>
    <property type="match status" value="1"/>
</dbReference>
<sequence length="265" mass="28147">MPSSIVLTGATTGIGRATALRLAGRAGHLVLHGLEPESRVADLLGEVRAALPRGGTLSYLAADFSQLVEAERLVSDIRAVTDRVDLLVNNAARPGPASRTVTDTGYEVTFQTNYLAPVVLTSGLLDLVTEGRIVNVASATHLSATLHLDDLGLARHGYSPSTAYAHSKLALVTYTCWLAAHRPSPSVDVVSVHPGIIATRLLHAMFSIGGDRPEHAAANLEYVASRRDDNGTYYDERDPASPNPEAADPATQDRLHAVTVDLLAY</sequence>
<name>A0A6F8YJC1_9ACTN</name>
<evidence type="ECO:0000256" key="1">
    <source>
        <dbReference type="ARBA" id="ARBA00023002"/>
    </source>
</evidence>
<dbReference type="PANTHER" id="PTHR43157">
    <property type="entry name" value="PHOSPHATIDYLINOSITOL-GLYCAN BIOSYNTHESIS CLASS F PROTEIN-RELATED"/>
    <property type="match status" value="1"/>
</dbReference>
<dbReference type="PRINTS" id="PR00081">
    <property type="entry name" value="GDHRDH"/>
</dbReference>